<sequence>MINKKKRTSFNSLSVNPESNDYCSVCTLRVASLYSREVERGLLQLCRTMVPAAEPTRPWQLTEPRSTGGVRGLVARRLKIPNRTD</sequence>
<evidence type="ECO:0000313" key="1">
    <source>
        <dbReference type="EMBL" id="GFQ94859.1"/>
    </source>
</evidence>
<comment type="caution">
    <text evidence="1">The sequence shown here is derived from an EMBL/GenBank/DDBJ whole genome shotgun (WGS) entry which is preliminary data.</text>
</comment>
<gene>
    <name evidence="1" type="ORF">TNCT_678781</name>
</gene>
<organism evidence="1 2">
    <name type="scientific">Trichonephila clavata</name>
    <name type="common">Joro spider</name>
    <name type="synonym">Nephila clavata</name>
    <dbReference type="NCBI Taxonomy" id="2740835"/>
    <lineage>
        <taxon>Eukaryota</taxon>
        <taxon>Metazoa</taxon>
        <taxon>Ecdysozoa</taxon>
        <taxon>Arthropoda</taxon>
        <taxon>Chelicerata</taxon>
        <taxon>Arachnida</taxon>
        <taxon>Araneae</taxon>
        <taxon>Araneomorphae</taxon>
        <taxon>Entelegynae</taxon>
        <taxon>Araneoidea</taxon>
        <taxon>Nephilidae</taxon>
        <taxon>Trichonephila</taxon>
    </lineage>
</organism>
<protein>
    <submittedName>
        <fullName evidence="1">Uncharacterized protein</fullName>
    </submittedName>
</protein>
<name>A0A8X6G5M1_TRICU</name>
<dbReference type="Proteomes" id="UP000887116">
    <property type="component" value="Unassembled WGS sequence"/>
</dbReference>
<accession>A0A8X6G5M1</accession>
<proteinExistence type="predicted"/>
<dbReference type="EMBL" id="BMAO01024370">
    <property type="protein sequence ID" value="GFQ94859.1"/>
    <property type="molecule type" value="Genomic_DNA"/>
</dbReference>
<reference evidence="1" key="1">
    <citation type="submission" date="2020-07" db="EMBL/GenBank/DDBJ databases">
        <title>Multicomponent nature underlies the extraordinary mechanical properties of spider dragline silk.</title>
        <authorList>
            <person name="Kono N."/>
            <person name="Nakamura H."/>
            <person name="Mori M."/>
            <person name="Yoshida Y."/>
            <person name="Ohtoshi R."/>
            <person name="Malay A.D."/>
            <person name="Moran D.A.P."/>
            <person name="Tomita M."/>
            <person name="Numata K."/>
            <person name="Arakawa K."/>
        </authorList>
    </citation>
    <scope>NUCLEOTIDE SEQUENCE</scope>
</reference>
<dbReference type="AlphaFoldDB" id="A0A8X6G5M1"/>
<keyword evidence="2" id="KW-1185">Reference proteome</keyword>
<evidence type="ECO:0000313" key="2">
    <source>
        <dbReference type="Proteomes" id="UP000887116"/>
    </source>
</evidence>